<dbReference type="OMA" id="YMESAWE"/>
<dbReference type="HOGENOM" id="CLU_062306_0_0_1"/>
<reference evidence="3" key="1">
    <citation type="submission" date="2011-07" db="EMBL/GenBank/DDBJ databases">
        <authorList>
            <consortium name="Caenorhabditis brenneri Sequencing and Analysis Consortium"/>
            <person name="Wilson R.K."/>
        </authorList>
    </citation>
    <scope>NUCLEOTIDE SEQUENCE [LARGE SCALE GENOMIC DNA]</scope>
    <source>
        <strain evidence="3">PB2801</strain>
    </source>
</reference>
<dbReference type="eggNOG" id="KOG3765">
    <property type="taxonomic scope" value="Eukaryota"/>
</dbReference>
<dbReference type="Pfam" id="PF13896">
    <property type="entry name" value="Glyco_transf_49"/>
    <property type="match status" value="1"/>
</dbReference>
<evidence type="ECO:0000313" key="2">
    <source>
        <dbReference type="EMBL" id="EGT58694.1"/>
    </source>
</evidence>
<gene>
    <name evidence="2" type="ORF">CAEBREN_12830</name>
</gene>
<feature type="transmembrane region" description="Helical" evidence="1">
    <location>
        <begin position="12"/>
        <end position="32"/>
    </location>
</feature>
<protein>
    <submittedName>
        <fullName evidence="2">Uncharacterized protein</fullName>
    </submittedName>
</protein>
<keyword evidence="1" id="KW-0812">Transmembrane</keyword>
<dbReference type="Proteomes" id="UP000008068">
    <property type="component" value="Unassembled WGS sequence"/>
</dbReference>
<keyword evidence="3" id="KW-1185">Reference proteome</keyword>
<dbReference type="PANTHER" id="PTHR47411">
    <property type="entry name" value="B3GNT1, BETA-1,3-N-ACETYLGUCOSAMINYLTRANSFERASE 1, HOMOLOG"/>
    <property type="match status" value="1"/>
</dbReference>
<accession>G0NE73</accession>
<keyword evidence="1" id="KW-0472">Membrane</keyword>
<proteinExistence type="predicted"/>
<sequence>MFFFRKYCGIRSLIYGTLFFRCLGIIFSIGLLEFLRSVIGNSDDLPLDYFDDQYCMEYNFLEATESFRLSDDLEPVSLVTHGTSDMLKHFENMPTMWDGPISIGVFIDSDSQQVLQYLADLHRCDEQFSRKVTIHFAYRKSAFQKECLIREAPKINTSCQKFLRNKVSIARRIPSPFFLYPYNLMRNIARKGAKSELHFLMDGDMIVSNEMAERVKRIANEMLDGNQKNVLLVRRFESEKGTVIPRTVPYLKRSMNENNNPNWEPQPILHRNAPYGPNYIPSRIKTVSSMIYKLCRAGYSFNVLSHVFTVQEGVKLEDTVFSQAVAIHQHMNAKDRASKRFTLEINAEYPDTLEKCGEFYL</sequence>
<organism evidence="3">
    <name type="scientific">Caenorhabditis brenneri</name>
    <name type="common">Nematode worm</name>
    <dbReference type="NCBI Taxonomy" id="135651"/>
    <lineage>
        <taxon>Eukaryota</taxon>
        <taxon>Metazoa</taxon>
        <taxon>Ecdysozoa</taxon>
        <taxon>Nematoda</taxon>
        <taxon>Chromadorea</taxon>
        <taxon>Rhabditida</taxon>
        <taxon>Rhabditina</taxon>
        <taxon>Rhabditomorpha</taxon>
        <taxon>Rhabditoidea</taxon>
        <taxon>Rhabditidae</taxon>
        <taxon>Peloderinae</taxon>
        <taxon>Caenorhabditis</taxon>
    </lineage>
</organism>
<evidence type="ECO:0000313" key="3">
    <source>
        <dbReference type="Proteomes" id="UP000008068"/>
    </source>
</evidence>
<dbReference type="STRING" id="135651.G0NE73"/>
<dbReference type="PANTHER" id="PTHR47411:SF2">
    <property type="entry name" value="B3GNT1, BETA-1,3-N-ACETYLGUCOSAMINYLTRANSFERASE 1, HOMOLOG"/>
    <property type="match status" value="1"/>
</dbReference>
<dbReference type="InParanoid" id="G0NE73"/>
<evidence type="ECO:0000256" key="1">
    <source>
        <dbReference type="SAM" id="Phobius"/>
    </source>
</evidence>
<name>G0NE73_CAEBE</name>
<dbReference type="AlphaFoldDB" id="G0NE73"/>
<dbReference type="EMBL" id="GL379871">
    <property type="protein sequence ID" value="EGT58694.1"/>
    <property type="molecule type" value="Genomic_DNA"/>
</dbReference>
<keyword evidence="1" id="KW-1133">Transmembrane helix</keyword>
<dbReference type="OrthoDB" id="9974378at2759"/>